<sequence>MSGIREIAMTEMPEVSIGNVQNEEAKTGVTVLLFDKKTGAVVGVDISGGGPASRETPLTSPVTADNPINAIVLSGGSAYGLAASDGVMRCLEDHGIGFETGYAKVPLVCQSCIYDLGYGSATVRPDSEMGYAACEKALAGGNPSSGSVGAGTGATVGKICGMERAMKSGLGMYAVQLGELRMAAVVAVNALGDIFDSSTGRKIAGLRTEDGTAFSDSCEELWKMGQRENLFTGNTTIGAVITNGKFNKAQMNKIASMTRNAYARCINPVGTMADGDSIYAASAGEVEADLNVAGTLAAYVMERAIVAAIR</sequence>
<dbReference type="PANTHER" id="PTHR36512:SF3">
    <property type="entry name" value="BLR5678 PROTEIN"/>
    <property type="match status" value="1"/>
</dbReference>
<dbReference type="Proteomes" id="UP000290106">
    <property type="component" value="Unassembled WGS sequence"/>
</dbReference>
<dbReference type="RefSeq" id="WP_129257575.1">
    <property type="nucleotide sequence ID" value="NZ_JBGKFY010000002.1"/>
</dbReference>
<name>A0A4Q1RHG9_9FIRM</name>
<protein>
    <submittedName>
        <fullName evidence="2">Peptidase S58 family protein</fullName>
    </submittedName>
</protein>
<evidence type="ECO:0000256" key="1">
    <source>
        <dbReference type="ARBA" id="ARBA00007068"/>
    </source>
</evidence>
<dbReference type="CDD" id="cd02252">
    <property type="entry name" value="nylC_like"/>
    <property type="match status" value="1"/>
</dbReference>
<dbReference type="InterPro" id="IPR005321">
    <property type="entry name" value="Peptidase_S58_DmpA"/>
</dbReference>
<keyword evidence="3" id="KW-1185">Reference proteome</keyword>
<proteinExistence type="inferred from homology"/>
<dbReference type="Pfam" id="PF03576">
    <property type="entry name" value="Peptidase_S58"/>
    <property type="match status" value="1"/>
</dbReference>
<dbReference type="EMBL" id="SDKC01000001">
    <property type="protein sequence ID" value="RXS75069.1"/>
    <property type="molecule type" value="Genomic_DNA"/>
</dbReference>
<reference evidence="2 3" key="1">
    <citation type="submission" date="2019-01" db="EMBL/GenBank/DDBJ databases">
        <title>Blautia sp. nov. KGMB01111 isolated human feces.</title>
        <authorList>
            <person name="Park J.-E."/>
            <person name="Kim J.-S."/>
            <person name="Park S.-H."/>
        </authorList>
    </citation>
    <scope>NUCLEOTIDE SEQUENCE [LARGE SCALE GENOMIC DNA]</scope>
    <source>
        <strain evidence="2 3">KGMB01111</strain>
    </source>
</reference>
<comment type="similarity">
    <text evidence="1">Belongs to the peptidase S58 family.</text>
</comment>
<gene>
    <name evidence="2" type="ORF">ETP43_07465</name>
</gene>
<dbReference type="Gene3D" id="3.60.70.12">
    <property type="entry name" value="L-amino peptidase D-ALA esterase/amidase"/>
    <property type="match status" value="1"/>
</dbReference>
<dbReference type="InterPro" id="IPR016117">
    <property type="entry name" value="ArgJ-like_dom_sf"/>
</dbReference>
<dbReference type="SUPFAM" id="SSF56266">
    <property type="entry name" value="DmpA/ArgJ-like"/>
    <property type="match status" value="1"/>
</dbReference>
<evidence type="ECO:0000313" key="3">
    <source>
        <dbReference type="Proteomes" id="UP000290106"/>
    </source>
</evidence>
<evidence type="ECO:0000313" key="2">
    <source>
        <dbReference type="EMBL" id="RXS75069.1"/>
    </source>
</evidence>
<dbReference type="AlphaFoldDB" id="A0A4Q1RHG9"/>
<dbReference type="GO" id="GO:0004177">
    <property type="term" value="F:aminopeptidase activity"/>
    <property type="evidence" value="ECO:0007669"/>
    <property type="project" value="TreeGrafter"/>
</dbReference>
<comment type="caution">
    <text evidence="2">The sequence shown here is derived from an EMBL/GenBank/DDBJ whole genome shotgun (WGS) entry which is preliminary data.</text>
</comment>
<organism evidence="2 3">
    <name type="scientific">Blautia faecicola</name>
    <dbReference type="NCBI Taxonomy" id="2509240"/>
    <lineage>
        <taxon>Bacteria</taxon>
        <taxon>Bacillati</taxon>
        <taxon>Bacillota</taxon>
        <taxon>Clostridia</taxon>
        <taxon>Lachnospirales</taxon>
        <taxon>Lachnospiraceae</taxon>
        <taxon>Blautia</taxon>
    </lineage>
</organism>
<accession>A0A4Q1RHG9</accession>
<dbReference type="PANTHER" id="PTHR36512">
    <property type="entry name" value="D-AMINOPEPTIDASE"/>
    <property type="match status" value="1"/>
</dbReference>
<dbReference type="OrthoDB" id="9808347at2"/>